<evidence type="ECO:0000256" key="1">
    <source>
        <dbReference type="ARBA" id="ARBA00004651"/>
    </source>
</evidence>
<dbReference type="RefSeq" id="WP_213230496.1">
    <property type="nucleotide sequence ID" value="NZ_CP098827.1"/>
</dbReference>
<reference evidence="8" key="1">
    <citation type="submission" date="2022-06" db="EMBL/GenBank/DDBJ databases">
        <title>A novel DMS-producing enzyme.</title>
        <authorList>
            <person name="Zhang Y."/>
        </authorList>
    </citation>
    <scope>NUCLEOTIDE SEQUENCE</scope>
    <source>
        <strain evidence="8">RT37</strain>
    </source>
</reference>
<dbReference type="InterPro" id="IPR051907">
    <property type="entry name" value="DoxX-like_oxidoreductase"/>
</dbReference>
<feature type="transmembrane region" description="Helical" evidence="7">
    <location>
        <begin position="79"/>
        <end position="100"/>
    </location>
</feature>
<evidence type="ECO:0000256" key="3">
    <source>
        <dbReference type="ARBA" id="ARBA00022475"/>
    </source>
</evidence>
<comment type="subcellular location">
    <subcellularLocation>
        <location evidence="1">Cell membrane</location>
        <topology evidence="1">Multi-pass membrane protein</topology>
    </subcellularLocation>
</comment>
<keyword evidence="6 7" id="KW-0472">Membrane</keyword>
<dbReference type="EMBL" id="CP098827">
    <property type="protein sequence ID" value="XBO71652.1"/>
    <property type="molecule type" value="Genomic_DNA"/>
</dbReference>
<organism evidence="8">
    <name type="scientific">Halomonas sp. RT37</name>
    <dbReference type="NCBI Taxonomy" id="2950872"/>
    <lineage>
        <taxon>Bacteria</taxon>
        <taxon>Pseudomonadati</taxon>
        <taxon>Pseudomonadota</taxon>
        <taxon>Gammaproteobacteria</taxon>
        <taxon>Oceanospirillales</taxon>
        <taxon>Halomonadaceae</taxon>
        <taxon>Halomonas</taxon>
    </lineage>
</organism>
<evidence type="ECO:0000256" key="4">
    <source>
        <dbReference type="ARBA" id="ARBA00022692"/>
    </source>
</evidence>
<dbReference type="GO" id="GO:0005886">
    <property type="term" value="C:plasma membrane"/>
    <property type="evidence" value="ECO:0007669"/>
    <property type="project" value="UniProtKB-SubCell"/>
</dbReference>
<dbReference type="AlphaFoldDB" id="A0AAU7KJI9"/>
<dbReference type="PANTHER" id="PTHR33452:SF1">
    <property type="entry name" value="INNER MEMBRANE PROTEIN YPHA-RELATED"/>
    <property type="match status" value="1"/>
</dbReference>
<feature type="transmembrane region" description="Helical" evidence="7">
    <location>
        <begin position="13"/>
        <end position="32"/>
    </location>
</feature>
<keyword evidence="5 7" id="KW-1133">Transmembrane helix</keyword>
<sequence length="134" mass="14046">MLNALDNDDLGKLILRLALGVMILLHGVSKLINPGSLSWIGETLASHGLPTVLAYGVLLGEVVAPVMAILGWNTRIAGLLIAGNMVVAIYLAHMGELFSLTSSGGWALELQGMFLFGALAMMFLGSGRSAIKPD</sequence>
<evidence type="ECO:0000256" key="2">
    <source>
        <dbReference type="ARBA" id="ARBA00006679"/>
    </source>
</evidence>
<keyword evidence="4 7" id="KW-0812">Transmembrane</keyword>
<dbReference type="PANTHER" id="PTHR33452">
    <property type="entry name" value="OXIDOREDUCTASE CATD-RELATED"/>
    <property type="match status" value="1"/>
</dbReference>
<evidence type="ECO:0000256" key="6">
    <source>
        <dbReference type="ARBA" id="ARBA00023136"/>
    </source>
</evidence>
<dbReference type="Pfam" id="PF07681">
    <property type="entry name" value="DoxX"/>
    <property type="match status" value="1"/>
</dbReference>
<evidence type="ECO:0000313" key="8">
    <source>
        <dbReference type="EMBL" id="XBO71652.1"/>
    </source>
</evidence>
<feature type="transmembrane region" description="Helical" evidence="7">
    <location>
        <begin position="52"/>
        <end position="72"/>
    </location>
</feature>
<accession>A0AAU7KJI9</accession>
<evidence type="ECO:0000256" key="7">
    <source>
        <dbReference type="SAM" id="Phobius"/>
    </source>
</evidence>
<feature type="transmembrane region" description="Helical" evidence="7">
    <location>
        <begin position="106"/>
        <end position="125"/>
    </location>
</feature>
<comment type="similarity">
    <text evidence="2">Belongs to the DoxX family.</text>
</comment>
<keyword evidence="3" id="KW-1003">Cell membrane</keyword>
<proteinExistence type="inferred from homology"/>
<name>A0AAU7KJI9_9GAMM</name>
<dbReference type="InterPro" id="IPR032808">
    <property type="entry name" value="DoxX"/>
</dbReference>
<gene>
    <name evidence="8" type="ORF">NFG58_02750</name>
</gene>
<evidence type="ECO:0000256" key="5">
    <source>
        <dbReference type="ARBA" id="ARBA00022989"/>
    </source>
</evidence>
<protein>
    <submittedName>
        <fullName evidence="8">DoxX family protein</fullName>
    </submittedName>
</protein>